<comment type="caution">
    <text evidence="4">The sequence shown here is derived from an EMBL/GenBank/DDBJ whole genome shotgun (WGS) entry which is preliminary data.</text>
</comment>
<dbReference type="InterPro" id="IPR010090">
    <property type="entry name" value="Phage_tape_meas"/>
</dbReference>
<dbReference type="GO" id="GO:0006310">
    <property type="term" value="P:DNA recombination"/>
    <property type="evidence" value="ECO:0007669"/>
    <property type="project" value="UniProtKB-KW"/>
</dbReference>
<proteinExistence type="predicted"/>
<dbReference type="PANTHER" id="PTHR30349">
    <property type="entry name" value="PHAGE INTEGRASE-RELATED"/>
    <property type="match status" value="1"/>
</dbReference>
<dbReference type="SUPFAM" id="SSF56349">
    <property type="entry name" value="DNA breaking-rejoining enzymes"/>
    <property type="match status" value="1"/>
</dbReference>
<protein>
    <submittedName>
        <fullName evidence="4">Phage tail tape measure protein</fullName>
    </submittedName>
</protein>
<dbReference type="EMBL" id="NHOC01000007">
    <property type="protein sequence ID" value="OUM20105.1"/>
    <property type="molecule type" value="Genomic_DNA"/>
</dbReference>
<dbReference type="Gene3D" id="1.10.443.10">
    <property type="entry name" value="Intergrase catalytic core"/>
    <property type="match status" value="1"/>
</dbReference>
<keyword evidence="2" id="KW-0175">Coiled coil</keyword>
<evidence type="ECO:0000256" key="1">
    <source>
        <dbReference type="ARBA" id="ARBA00023172"/>
    </source>
</evidence>
<evidence type="ECO:0000259" key="3">
    <source>
        <dbReference type="PROSITE" id="PS51898"/>
    </source>
</evidence>
<dbReference type="Proteomes" id="UP000194903">
    <property type="component" value="Unassembled WGS sequence"/>
</dbReference>
<dbReference type="NCBIfam" id="TIGR01760">
    <property type="entry name" value="tape_meas_TP901"/>
    <property type="match status" value="1"/>
</dbReference>
<dbReference type="InterPro" id="IPR013762">
    <property type="entry name" value="Integrase-like_cat_sf"/>
</dbReference>
<dbReference type="PROSITE" id="PS51898">
    <property type="entry name" value="TYR_RECOMBINASE"/>
    <property type="match status" value="1"/>
</dbReference>
<evidence type="ECO:0000256" key="2">
    <source>
        <dbReference type="SAM" id="Coils"/>
    </source>
</evidence>
<gene>
    <name evidence="4" type="ORF">CBW42_08565</name>
</gene>
<evidence type="ECO:0000313" key="5">
    <source>
        <dbReference type="Proteomes" id="UP000194903"/>
    </source>
</evidence>
<dbReference type="OrthoDB" id="9785687at2"/>
<dbReference type="InterPro" id="IPR050090">
    <property type="entry name" value="Tyrosine_recombinase_XerCD"/>
</dbReference>
<accession>A0A252F2S1</accession>
<dbReference type="InterPro" id="IPR002104">
    <property type="entry name" value="Integrase_catalytic"/>
</dbReference>
<name>A0A252F2S1_9FIRM</name>
<feature type="coiled-coil region" evidence="2">
    <location>
        <begin position="694"/>
        <end position="721"/>
    </location>
</feature>
<dbReference type="AlphaFoldDB" id="A0A252F2S1"/>
<feature type="domain" description="Tyr recombinase" evidence="3">
    <location>
        <begin position="773"/>
        <end position="969"/>
    </location>
</feature>
<feature type="coiled-coil region" evidence="2">
    <location>
        <begin position="590"/>
        <end position="658"/>
    </location>
</feature>
<dbReference type="GO" id="GO:0003677">
    <property type="term" value="F:DNA binding"/>
    <property type="evidence" value="ECO:0007669"/>
    <property type="project" value="InterPro"/>
</dbReference>
<dbReference type="CDD" id="cd01189">
    <property type="entry name" value="INT_ICEBs1_C_like"/>
    <property type="match status" value="1"/>
</dbReference>
<keyword evidence="1" id="KW-0233">DNA recombination</keyword>
<keyword evidence="5" id="KW-1185">Reference proteome</keyword>
<organism evidence="4 5">
    <name type="scientific">Butyricicoccus porcorum</name>
    <dbReference type="NCBI Taxonomy" id="1945634"/>
    <lineage>
        <taxon>Bacteria</taxon>
        <taxon>Bacillati</taxon>
        <taxon>Bacillota</taxon>
        <taxon>Clostridia</taxon>
        <taxon>Eubacteriales</taxon>
        <taxon>Butyricicoccaceae</taxon>
        <taxon>Butyricicoccus</taxon>
    </lineage>
</organism>
<sequence>MNEFKARIKAELDTTKLNQQLKQLENGDHKLKVDTDTEDAKKDVQNVNKQLQTSQKTAASFGSTLKSALNIGSAAAVTAKGIQVIGTTAKSAAESIKEIDKSIVSLQMATGESRSAVVSMMNDYNQMAQQMGATTTQIADAADAWLRQGHSISDTNTLIKDSMMLSKVAGIDAADSTQYLTSAMKGYKVAAEDVAGIVDKLTAVDLVSATDAGGLAEAMSRVAVTADTAGVSMDRLLGYLATTGEVTQRSMSSIGEAYKTIFTRMSDIKSGKLKLIDDDGTEEMLSDVEQTLANVGIDLRKTVTEYNDYQDVLDNLAAKWSSLSQVQQNALSKAFAGTRQAEYFRVLMENYDSAKKYADVAANSAGSAEQKFGAYLDSLEAKTNTLKAAFESLAMNNISTGIVGGILEASTAVLKFVDDTNLLKSTFAGLAITGAVKGFALLRTGIMQAATSLSTFDTAMGLVKGTQVLEDDFQTLISLAGNLSKSQLRAVLSSEALSNAQRTTILTSVGMTEAEASAALASMGLATAEGTATGATVTLAGAFKGLMATLAANPLIAVTLGIMAAGAAASALAKRYYNAAEAAQEAQTTYEDTVSQLDSVNSELETTQERIEELQALSSNGTITLTQEAELEKLRQQNAELERQKALLEANAQSQQRSATNAAMNALTIEGSQSQYSKDYNLNAVGYTNVIDAAKEDIKHLQDLYNERAKLNQQLDAALNSNDVNGISYVQKQLTDNQAEIDKYNESVSGTMEELEGYRDTLAQDTQIGKISGGQEALDALNEIIKVIKGDPLEPAIMLGLFLGLRKSECLGLRWEDVDFENDLVHIRNTVVRSNCGIIEKEQTKSEAGKRDLHLMPALKTYLLDWRERREEMRELIGDCYVENNHVCCWIDGRPLEPSYPSHHFPRILKNNNLPKITFHELRHTAGSLLINAGEDAKRVQEYLGHQDVSTTLNIYTHLTPAVKRETGNLMNSLLEDD</sequence>
<dbReference type="Pfam" id="PF00589">
    <property type="entry name" value="Phage_integrase"/>
    <property type="match status" value="1"/>
</dbReference>
<dbReference type="GO" id="GO:0015074">
    <property type="term" value="P:DNA integration"/>
    <property type="evidence" value="ECO:0007669"/>
    <property type="project" value="InterPro"/>
</dbReference>
<dbReference type="InterPro" id="IPR011010">
    <property type="entry name" value="DNA_brk_join_enz"/>
</dbReference>
<evidence type="ECO:0000313" key="4">
    <source>
        <dbReference type="EMBL" id="OUM20105.1"/>
    </source>
</evidence>
<reference evidence="4 5" key="1">
    <citation type="submission" date="2017-05" db="EMBL/GenBank/DDBJ databases">
        <title>Butyricicoccus porcorum sp. nov. a butyrate-producing bacterium from the swine intestinal tract.</title>
        <authorList>
            <person name="Trachsel J."/>
            <person name="Humphrey S."/>
            <person name="Allen H.K."/>
        </authorList>
    </citation>
    <scope>NUCLEOTIDE SEQUENCE [LARGE SCALE GENOMIC DNA]</scope>
    <source>
        <strain evidence="4">BB10</strain>
    </source>
</reference>
<dbReference type="RefSeq" id="WP_087020017.1">
    <property type="nucleotide sequence ID" value="NZ_NHOC01000007.1"/>
</dbReference>
<dbReference type="Pfam" id="PF10145">
    <property type="entry name" value="PhageMin_Tail"/>
    <property type="match status" value="1"/>
</dbReference>